<protein>
    <submittedName>
        <fullName evidence="1">Uncharacterized protein</fullName>
    </submittedName>
</protein>
<name>A0A166WFJ3_9AGAM</name>
<accession>A0A166WFJ3</accession>
<evidence type="ECO:0000313" key="1">
    <source>
        <dbReference type="EMBL" id="KZP33706.1"/>
    </source>
</evidence>
<dbReference type="Proteomes" id="UP000076532">
    <property type="component" value="Unassembled WGS sequence"/>
</dbReference>
<sequence>MQVLLIMNSNAIVCNCVIASPRLLLLHSRFTPSQISPIKTYSTPPPSPHPILPPFGYRNKRRVCWRSTR</sequence>
<organism evidence="1 2">
    <name type="scientific">Athelia psychrophila</name>
    <dbReference type="NCBI Taxonomy" id="1759441"/>
    <lineage>
        <taxon>Eukaryota</taxon>
        <taxon>Fungi</taxon>
        <taxon>Dikarya</taxon>
        <taxon>Basidiomycota</taxon>
        <taxon>Agaricomycotina</taxon>
        <taxon>Agaricomycetes</taxon>
        <taxon>Agaricomycetidae</taxon>
        <taxon>Atheliales</taxon>
        <taxon>Atheliaceae</taxon>
        <taxon>Athelia</taxon>
    </lineage>
</organism>
<evidence type="ECO:0000313" key="2">
    <source>
        <dbReference type="Proteomes" id="UP000076532"/>
    </source>
</evidence>
<gene>
    <name evidence="1" type="ORF">FIBSPDRAFT_204232</name>
</gene>
<keyword evidence="2" id="KW-1185">Reference proteome</keyword>
<proteinExistence type="predicted"/>
<reference evidence="1 2" key="1">
    <citation type="journal article" date="2016" name="Mol. Biol. Evol.">
        <title>Comparative Genomics of Early-Diverging Mushroom-Forming Fungi Provides Insights into the Origins of Lignocellulose Decay Capabilities.</title>
        <authorList>
            <person name="Nagy L.G."/>
            <person name="Riley R."/>
            <person name="Tritt A."/>
            <person name="Adam C."/>
            <person name="Daum C."/>
            <person name="Floudas D."/>
            <person name="Sun H."/>
            <person name="Yadav J.S."/>
            <person name="Pangilinan J."/>
            <person name="Larsson K.H."/>
            <person name="Matsuura K."/>
            <person name="Barry K."/>
            <person name="Labutti K."/>
            <person name="Kuo R."/>
            <person name="Ohm R.A."/>
            <person name="Bhattacharya S.S."/>
            <person name="Shirouzu T."/>
            <person name="Yoshinaga Y."/>
            <person name="Martin F.M."/>
            <person name="Grigoriev I.V."/>
            <person name="Hibbett D.S."/>
        </authorList>
    </citation>
    <scope>NUCLEOTIDE SEQUENCE [LARGE SCALE GENOMIC DNA]</scope>
    <source>
        <strain evidence="1 2">CBS 109695</strain>
    </source>
</reference>
<dbReference type="EMBL" id="KV417481">
    <property type="protein sequence ID" value="KZP33706.1"/>
    <property type="molecule type" value="Genomic_DNA"/>
</dbReference>
<dbReference type="AlphaFoldDB" id="A0A166WFJ3"/>